<evidence type="ECO:0000259" key="8">
    <source>
        <dbReference type="Pfam" id="PF18072"/>
    </source>
</evidence>
<keyword evidence="4" id="KW-0658">Purine biosynthesis</keyword>
<gene>
    <name evidence="9" type="primary">purL</name>
    <name evidence="9" type="ORF">NCTC11088_01633</name>
</gene>
<dbReference type="Gene3D" id="3.90.650.10">
    <property type="entry name" value="PurM-like C-terminal domain"/>
    <property type="match status" value="1"/>
</dbReference>
<evidence type="ECO:0000313" key="10">
    <source>
        <dbReference type="Proteomes" id="UP000254777"/>
    </source>
</evidence>
<dbReference type="SUPFAM" id="SSF52317">
    <property type="entry name" value="Class I glutamine amidotransferase-like"/>
    <property type="match status" value="1"/>
</dbReference>
<dbReference type="Gene3D" id="3.40.50.880">
    <property type="match status" value="1"/>
</dbReference>
<evidence type="ECO:0000256" key="2">
    <source>
        <dbReference type="ARBA" id="ARBA00022723"/>
    </source>
</evidence>
<dbReference type="RefSeq" id="WP_115312180.1">
    <property type="nucleotide sequence ID" value="NZ_UGTH01000001.1"/>
</dbReference>
<dbReference type="Pfam" id="PF18072">
    <property type="entry name" value="FGAR-AT_linker"/>
    <property type="match status" value="1"/>
</dbReference>
<feature type="domain" description="PurM-like C-terminal" evidence="7">
    <location>
        <begin position="444"/>
        <end position="593"/>
    </location>
</feature>
<evidence type="ECO:0000313" key="9">
    <source>
        <dbReference type="EMBL" id="SUB75829.1"/>
    </source>
</evidence>
<feature type="domain" description="Phosphoribosylformylglycinamidine synthase linker" evidence="8">
    <location>
        <begin position="183"/>
        <end position="229"/>
    </location>
</feature>
<dbReference type="CDD" id="cd02204">
    <property type="entry name" value="PurL_repeat2"/>
    <property type="match status" value="1"/>
</dbReference>
<dbReference type="NCBIfam" id="TIGR01857">
    <property type="entry name" value="FGAM-synthase"/>
    <property type="match status" value="1"/>
</dbReference>
<dbReference type="PANTHER" id="PTHR10099">
    <property type="entry name" value="PHOSPHORIBOSYLFORMYLGLYCINAMIDINE SYNTHASE"/>
    <property type="match status" value="1"/>
</dbReference>
<dbReference type="GO" id="GO:0004642">
    <property type="term" value="F:phosphoribosylformylglycinamidine synthase activity"/>
    <property type="evidence" value="ECO:0007669"/>
    <property type="project" value="UniProtKB-EC"/>
</dbReference>
<sequence>MNEDVKIIYVRKKDEFDYESEDLKKEIGNSLNIQVEKLRIYRRYDLKIDEETLNSILYTILSEKPVDELYVGDGAKDLENSFDKAIRVSYLPGQFDQREQGLLDTIALFTNDNIIAKVTKVYEFTGVSEKELERIESILVNPVDSESIKLDYEYQTLEENSKASVENITYDGFINFSDVELDEFLKNKNLAMSLEDLKVFQEYFRSENRNPNETELSIIDTYWSDHCRHTTFNTGLDIDFEEKTNLDREIKKSFEHYLKLRQELNIKKPISLMSFGTILAKYLRKNGKLEDLEVSSEINACSIKIKVKVEVDGTEELRDYLLMFKNETHNHPTEIEPIGGASTCLGGAIRDPLSGRAFVYQAMRISGAADPFTSVADTLEGKLPQKKITTEAARGYSSYGNQIGLATGYVDEMYHSGYVAKRLEAGAVIAAAPLENVKRIEPVKGDLVILLGGRTGRDGIGGATGSSKSHVVSSIKTESAQVQKGNAPEERKIQRLFRRREAAELIKKCNDFGAGGVSVAIGELSDSIEIYLDRVPLKYEGLKPREIAISESQERMAVVIAPEDSETFIKLAEEENLEATHVATVTDDRRMVMLYKDQIIADMSYEFINSTGAERTQKVKVKSESIPNSLKVEDKNPKNLKEYLSDLNITSKKNLIELFDQSVGRATILSPLGGKNQTVPIQAMAAKIPSFDGDVKTASLMSYGCNPKLSEESQYLGGYYAVIESISKLIATGSSVENIRLSFQEFYERLSTEESWSKPLKSLLGALESSAFFETPPIGGKDSMSGTFEDINVPPTLISFAVSTEDVENIVSPEFKKKGKLGLVEIEYDENFKLNLEKLKENFEKIHKDILEKNIISISAVTAKGTLPQIYEQALYKTGFDIELDDLYSPRYGSFIVEYLEDRDFIKNIGEFSEKIVVNGIELEPNELEESYIHTLDKIFKPKAKIELNTEIVNKKVEKRRLKSNRLVGKVKVVIPAFPGTNSEWDTKKAFEKEGAEVDILLFRNRNTSDISDSIDEFARLIRNAQILAIPGGFSMGDEPDGSGKFIANVIRSPKVKEAIEYMLKENDGLILGICNGFQALIKTGLLPDGEIKELGEDDPTLTFNTVGRHIACLVDTKVLTTNSPWLSTLEENKSYKVPISHGEGRLVGSEECVRSLFENEQVVAMYEDCPNGSVLNIESLISKDGKILGKMGHSERVDSDLYKNIEGIEYQNIFRAGVEYFKEK</sequence>
<dbReference type="Pfam" id="PF13507">
    <property type="entry name" value="GATase_5"/>
    <property type="match status" value="1"/>
</dbReference>
<dbReference type="PANTHER" id="PTHR10099:SF1">
    <property type="entry name" value="PHOSPHORIBOSYLFORMYLGLYCINAMIDINE SYNTHASE"/>
    <property type="match status" value="1"/>
</dbReference>
<evidence type="ECO:0000259" key="7">
    <source>
        <dbReference type="Pfam" id="PF02769"/>
    </source>
</evidence>
<keyword evidence="1 9" id="KW-0436">Ligase</keyword>
<dbReference type="PROSITE" id="PS51273">
    <property type="entry name" value="GATASE_TYPE_1"/>
    <property type="match status" value="1"/>
</dbReference>
<dbReference type="EC" id="6.3.5.3" evidence="9"/>
<dbReference type="GO" id="GO:0005737">
    <property type="term" value="C:cytoplasm"/>
    <property type="evidence" value="ECO:0007669"/>
    <property type="project" value="TreeGrafter"/>
</dbReference>
<dbReference type="GO" id="GO:0005524">
    <property type="term" value="F:ATP binding"/>
    <property type="evidence" value="ECO:0007669"/>
    <property type="project" value="UniProtKB-KW"/>
</dbReference>
<keyword evidence="6" id="KW-0460">Magnesium</keyword>
<evidence type="ECO:0000256" key="1">
    <source>
        <dbReference type="ARBA" id="ARBA00022598"/>
    </source>
</evidence>
<evidence type="ECO:0000256" key="3">
    <source>
        <dbReference type="ARBA" id="ARBA00022741"/>
    </source>
</evidence>
<reference evidence="9 10" key="1">
    <citation type="submission" date="2018-06" db="EMBL/GenBank/DDBJ databases">
        <authorList>
            <consortium name="Pathogen Informatics"/>
            <person name="Doyle S."/>
        </authorList>
    </citation>
    <scope>NUCLEOTIDE SEQUENCE [LARGE SCALE GENOMIC DNA]</scope>
    <source>
        <strain evidence="9 10">NCTC11088</strain>
    </source>
</reference>
<dbReference type="SUPFAM" id="SSF56042">
    <property type="entry name" value="PurM C-terminal domain-like"/>
    <property type="match status" value="1"/>
</dbReference>
<dbReference type="SUPFAM" id="SSF55326">
    <property type="entry name" value="PurM N-terminal domain-like"/>
    <property type="match status" value="2"/>
</dbReference>
<evidence type="ECO:0000256" key="5">
    <source>
        <dbReference type="ARBA" id="ARBA00022840"/>
    </source>
</evidence>
<dbReference type="EMBL" id="UGTH01000001">
    <property type="protein sequence ID" value="SUB75829.1"/>
    <property type="molecule type" value="Genomic_DNA"/>
</dbReference>
<dbReference type="InterPro" id="IPR036676">
    <property type="entry name" value="PurM-like_C_sf"/>
</dbReference>
<dbReference type="InterPro" id="IPR029062">
    <property type="entry name" value="Class_I_gatase-like"/>
</dbReference>
<dbReference type="Gene3D" id="3.30.1330.10">
    <property type="entry name" value="PurM-like, N-terminal domain"/>
    <property type="match status" value="2"/>
</dbReference>
<keyword evidence="2" id="KW-0479">Metal-binding</keyword>
<dbReference type="InterPro" id="IPR010918">
    <property type="entry name" value="PurM-like_C_dom"/>
</dbReference>
<name>A0A379DD85_9FIRM</name>
<keyword evidence="5" id="KW-0067">ATP-binding</keyword>
<proteinExistence type="predicted"/>
<dbReference type="GO" id="GO:0006164">
    <property type="term" value="P:purine nucleotide biosynthetic process"/>
    <property type="evidence" value="ECO:0007669"/>
    <property type="project" value="UniProtKB-KW"/>
</dbReference>
<dbReference type="InterPro" id="IPR036921">
    <property type="entry name" value="PurM-like_N_sf"/>
</dbReference>
<dbReference type="Pfam" id="PF02769">
    <property type="entry name" value="AIRS_C"/>
    <property type="match status" value="1"/>
</dbReference>
<evidence type="ECO:0000256" key="4">
    <source>
        <dbReference type="ARBA" id="ARBA00022755"/>
    </source>
</evidence>
<dbReference type="InterPro" id="IPR041609">
    <property type="entry name" value="PurL_linker"/>
</dbReference>
<dbReference type="AlphaFoldDB" id="A0A379DD85"/>
<keyword evidence="3" id="KW-0547">Nucleotide-binding</keyword>
<organism evidence="9 10">
    <name type="scientific">Peptoniphilus indolicus</name>
    <dbReference type="NCBI Taxonomy" id="33030"/>
    <lineage>
        <taxon>Bacteria</taxon>
        <taxon>Bacillati</taxon>
        <taxon>Bacillota</taxon>
        <taxon>Tissierellia</taxon>
        <taxon>Tissierellales</taxon>
        <taxon>Peptoniphilaceae</taxon>
        <taxon>Peptoniphilus</taxon>
    </lineage>
</organism>
<accession>A0A379DD85</accession>
<protein>
    <submittedName>
        <fullName evidence="9">Phosphoribosylformylglycinamidine synthase 2</fullName>
        <ecNumber evidence="9">6.3.5.3</ecNumber>
    </submittedName>
</protein>
<dbReference type="GO" id="GO:0046872">
    <property type="term" value="F:metal ion binding"/>
    <property type="evidence" value="ECO:0007669"/>
    <property type="project" value="UniProtKB-KW"/>
</dbReference>
<dbReference type="Proteomes" id="UP000254777">
    <property type="component" value="Unassembled WGS sequence"/>
</dbReference>
<evidence type="ECO:0000256" key="6">
    <source>
        <dbReference type="ARBA" id="ARBA00022842"/>
    </source>
</evidence>
<dbReference type="CDD" id="cd02203">
    <property type="entry name" value="PurL_repeat1"/>
    <property type="match status" value="1"/>
</dbReference>
<dbReference type="SMART" id="SM01211">
    <property type="entry name" value="GATase_5"/>
    <property type="match status" value="1"/>
</dbReference>
<dbReference type="InterPro" id="IPR010141">
    <property type="entry name" value="FGAM_synthase"/>
</dbReference>
<dbReference type="FunFam" id="3.30.1330.10:FF:000013">
    <property type="entry name" value="Phosphoribosylformylglycinamidine synthase"/>
    <property type="match status" value="1"/>
</dbReference>